<dbReference type="GeneID" id="89228352"/>
<reference evidence="1 2" key="1">
    <citation type="submission" date="2023-07" db="EMBL/GenBank/DDBJ databases">
        <title>Closed genome sequence of Methanosarcinaceae archaeon Am2.</title>
        <authorList>
            <person name="Poehlein A."/>
            <person name="Protasov E."/>
            <person name="Platt K."/>
            <person name="Reeh H."/>
            <person name="Daniel R."/>
            <person name="Brune A."/>
        </authorList>
    </citation>
    <scope>NUCLEOTIDE SEQUENCE [LARGE SCALE GENOMIC DNA]</scope>
    <source>
        <strain evidence="1 2">Am2</strain>
    </source>
</reference>
<dbReference type="Proteomes" id="UP001304970">
    <property type="component" value="Chromosome"/>
</dbReference>
<evidence type="ECO:0000313" key="1">
    <source>
        <dbReference type="EMBL" id="WNY27142.1"/>
    </source>
</evidence>
<gene>
    <name evidence="1" type="ORF">MsAm2_09330</name>
</gene>
<organism evidence="1 2">
    <name type="scientific">Methanolapillus ohkumae</name>
    <dbReference type="NCBI Taxonomy" id="3028298"/>
    <lineage>
        <taxon>Archaea</taxon>
        <taxon>Methanobacteriati</taxon>
        <taxon>Methanobacteriota</taxon>
        <taxon>Stenosarchaea group</taxon>
        <taxon>Methanomicrobia</taxon>
        <taxon>Methanosarcinales</taxon>
        <taxon>Methanosarcinaceae</taxon>
        <taxon>Methanolapillus</taxon>
    </lineage>
</organism>
<accession>A0AA96ZXJ8</accession>
<name>A0AA96ZXJ8_9EURY</name>
<sequence length="194" mass="22784">MGKGNVKFAERQVGFYRVLCELDQEPFPFMDVIDEYRHELRFSNPDRIQKIFALPHFGQILFLEFKEYTYRGDNVRGKFYCLSEADFPPQIPSDLEDPFFESEKSKAVHFYYFPEEQIIGGELKPGADVEKIGFYLETVMKNIFPNPPSFEFEISRVCSSKSGEELFKTVWVENNSNKIYQEILKAYAELSDLF</sequence>
<dbReference type="AlphaFoldDB" id="A0AA96ZXJ8"/>
<evidence type="ECO:0000313" key="2">
    <source>
        <dbReference type="Proteomes" id="UP001304970"/>
    </source>
</evidence>
<dbReference type="RefSeq" id="WP_338097122.1">
    <property type="nucleotide sequence ID" value="NZ_CP131061.1"/>
</dbReference>
<proteinExistence type="predicted"/>
<keyword evidence="2" id="KW-1185">Reference proteome</keyword>
<protein>
    <submittedName>
        <fullName evidence="1">Uncharacterized protein</fullName>
    </submittedName>
</protein>
<dbReference type="EMBL" id="CP131061">
    <property type="protein sequence ID" value="WNY27142.1"/>
    <property type="molecule type" value="Genomic_DNA"/>
</dbReference>